<evidence type="ECO:0000313" key="2">
    <source>
        <dbReference type="Proteomes" id="UP000790347"/>
    </source>
</evidence>
<accession>A0A922I216</accession>
<gene>
    <name evidence="1" type="ORF">DERF_004726</name>
</gene>
<evidence type="ECO:0000313" key="1">
    <source>
        <dbReference type="EMBL" id="KAH9521047.1"/>
    </source>
</evidence>
<dbReference type="EMBL" id="ASGP02000002">
    <property type="protein sequence ID" value="KAH9521047.1"/>
    <property type="molecule type" value="Genomic_DNA"/>
</dbReference>
<proteinExistence type="predicted"/>
<dbReference type="Proteomes" id="UP000790347">
    <property type="component" value="Unassembled WGS sequence"/>
</dbReference>
<sequence length="120" mass="13644">MFTDIVAHWTQHRTQLVTATLHTQVHRRAVIAGTSNWHPTTPLVTLNTYVGLPGATMNNHNINHVHHLPVPEEVYASWPLRLKVMMRRNAGWYLPYEMQVRTGSSEFCASLRLPVTPPAV</sequence>
<organism evidence="1 2">
    <name type="scientific">Dermatophagoides farinae</name>
    <name type="common">American house dust mite</name>
    <dbReference type="NCBI Taxonomy" id="6954"/>
    <lineage>
        <taxon>Eukaryota</taxon>
        <taxon>Metazoa</taxon>
        <taxon>Ecdysozoa</taxon>
        <taxon>Arthropoda</taxon>
        <taxon>Chelicerata</taxon>
        <taxon>Arachnida</taxon>
        <taxon>Acari</taxon>
        <taxon>Acariformes</taxon>
        <taxon>Sarcoptiformes</taxon>
        <taxon>Astigmata</taxon>
        <taxon>Psoroptidia</taxon>
        <taxon>Analgoidea</taxon>
        <taxon>Pyroglyphidae</taxon>
        <taxon>Dermatophagoidinae</taxon>
        <taxon>Dermatophagoides</taxon>
    </lineage>
</organism>
<reference evidence="1" key="2">
    <citation type="journal article" date="2022" name="Res Sq">
        <title>Comparative Genomics Reveals Insights into the Divergent Evolution of Astigmatic Mites and Household Pest Adaptations.</title>
        <authorList>
            <person name="Xiong Q."/>
            <person name="Wan A.T.-Y."/>
            <person name="Liu X.-Y."/>
            <person name="Fung C.S.-H."/>
            <person name="Xiao X."/>
            <person name="Malainual N."/>
            <person name="Hou J."/>
            <person name="Wang L."/>
            <person name="Wang M."/>
            <person name="Yang K."/>
            <person name="Cui Y."/>
            <person name="Leung E."/>
            <person name="Nong W."/>
            <person name="Shin S.-K."/>
            <person name="Au S."/>
            <person name="Jeong K.Y."/>
            <person name="Chew F.T."/>
            <person name="Hui J."/>
            <person name="Leung T.F."/>
            <person name="Tungtrongchitr A."/>
            <person name="Zhong N."/>
            <person name="Liu Z."/>
            <person name="Tsui S."/>
        </authorList>
    </citation>
    <scope>NUCLEOTIDE SEQUENCE</scope>
    <source>
        <strain evidence="1">Derf</strain>
        <tissue evidence="1">Whole organism</tissue>
    </source>
</reference>
<keyword evidence="2" id="KW-1185">Reference proteome</keyword>
<dbReference type="AlphaFoldDB" id="A0A922I216"/>
<name>A0A922I216_DERFA</name>
<reference evidence="1" key="1">
    <citation type="submission" date="2013-05" db="EMBL/GenBank/DDBJ databases">
        <authorList>
            <person name="Yim A.K.Y."/>
            <person name="Chan T.F."/>
            <person name="Ji K.M."/>
            <person name="Liu X.Y."/>
            <person name="Zhou J.W."/>
            <person name="Li R.Q."/>
            <person name="Yang K.Y."/>
            <person name="Li J."/>
            <person name="Li M."/>
            <person name="Law P.T.W."/>
            <person name="Wu Y.L."/>
            <person name="Cai Z.L."/>
            <person name="Qin H."/>
            <person name="Bao Y."/>
            <person name="Leung R.K.K."/>
            <person name="Ng P.K.S."/>
            <person name="Zou J."/>
            <person name="Zhong X.J."/>
            <person name="Ran P.X."/>
            <person name="Zhong N.S."/>
            <person name="Liu Z.G."/>
            <person name="Tsui S.K.W."/>
        </authorList>
    </citation>
    <scope>NUCLEOTIDE SEQUENCE</scope>
    <source>
        <strain evidence="1">Derf</strain>
        <tissue evidence="1">Whole organism</tissue>
    </source>
</reference>
<protein>
    <submittedName>
        <fullName evidence="1">Uncharacterized protein</fullName>
    </submittedName>
</protein>
<comment type="caution">
    <text evidence="1">The sequence shown here is derived from an EMBL/GenBank/DDBJ whole genome shotgun (WGS) entry which is preliminary data.</text>
</comment>